<dbReference type="GO" id="GO:0006364">
    <property type="term" value="P:rRNA processing"/>
    <property type="evidence" value="ECO:0007669"/>
    <property type="project" value="UniProtKB-KW"/>
</dbReference>
<dbReference type="Proteomes" id="UP000011014">
    <property type="component" value="Unassembled WGS sequence"/>
</dbReference>
<gene>
    <name evidence="8" type="ORF">GSOID_T00020777001</name>
</gene>
<dbReference type="CDD" id="cd00195">
    <property type="entry name" value="UBCc_UEV"/>
    <property type="match status" value="1"/>
</dbReference>
<evidence type="ECO:0000259" key="7">
    <source>
        <dbReference type="SMART" id="SM00479"/>
    </source>
</evidence>
<feature type="domain" description="Exonuclease" evidence="7">
    <location>
        <begin position="243"/>
        <end position="367"/>
    </location>
</feature>
<evidence type="ECO:0000256" key="4">
    <source>
        <dbReference type="ARBA" id="ARBA00025599"/>
    </source>
</evidence>
<dbReference type="GO" id="GO:0004527">
    <property type="term" value="F:exonuclease activity"/>
    <property type="evidence" value="ECO:0007669"/>
    <property type="project" value="InterPro"/>
</dbReference>
<keyword evidence="3" id="KW-0378">Hydrolase</keyword>
<comment type="function">
    <text evidence="4">Exoribonuclease involved in ribosome biosynthesis. Involved in the processing of ITS1, the internal transcribed spacer localized between the 18S and 5.8S rRNAs.</text>
</comment>
<dbReference type="InterPro" id="IPR036236">
    <property type="entry name" value="Znf_C2H2_sf"/>
</dbReference>
<dbReference type="PANTHER" id="PTHR12801:SF45">
    <property type="entry name" value="RNA EXONUCLEASE 4"/>
    <property type="match status" value="1"/>
</dbReference>
<keyword evidence="1" id="KW-0698">rRNA processing</keyword>
<evidence type="ECO:0000256" key="2">
    <source>
        <dbReference type="ARBA" id="ARBA00022722"/>
    </source>
</evidence>
<dbReference type="SUPFAM" id="SSF54495">
    <property type="entry name" value="UBC-like"/>
    <property type="match status" value="1"/>
</dbReference>
<evidence type="ECO:0000256" key="5">
    <source>
        <dbReference type="SAM" id="Coils"/>
    </source>
</evidence>
<accession>E4YBH9</accession>
<keyword evidence="2" id="KW-0540">Nuclease</keyword>
<evidence type="ECO:0000256" key="6">
    <source>
        <dbReference type="SAM" id="MobiDB-lite"/>
    </source>
</evidence>
<dbReference type="Gene3D" id="3.10.110.10">
    <property type="entry name" value="Ubiquitin Conjugating Enzyme"/>
    <property type="match status" value="1"/>
</dbReference>
<evidence type="ECO:0000313" key="8">
    <source>
        <dbReference type="EMBL" id="CBY32916.1"/>
    </source>
</evidence>
<dbReference type="EMBL" id="FN654379">
    <property type="protein sequence ID" value="CBY32916.1"/>
    <property type="molecule type" value="Genomic_DNA"/>
</dbReference>
<dbReference type="InterPro" id="IPR016135">
    <property type="entry name" value="UBQ-conjugating_enzyme/RWD"/>
</dbReference>
<feature type="region of interest" description="Disordered" evidence="6">
    <location>
        <begin position="148"/>
        <end position="172"/>
    </location>
</feature>
<dbReference type="AlphaFoldDB" id="E4YBH9"/>
<dbReference type="SUPFAM" id="SSF53098">
    <property type="entry name" value="Ribonuclease H-like"/>
    <property type="match status" value="1"/>
</dbReference>
<dbReference type="InterPro" id="IPR013087">
    <property type="entry name" value="Znf_C2H2_type"/>
</dbReference>
<dbReference type="Pfam" id="PF12874">
    <property type="entry name" value="zf-met"/>
    <property type="match status" value="1"/>
</dbReference>
<reference evidence="8" key="1">
    <citation type="journal article" date="2010" name="Science">
        <title>Plasticity of animal genome architecture unmasked by rapid evolution of a pelagic tunicate.</title>
        <authorList>
            <person name="Denoeud F."/>
            <person name="Henriet S."/>
            <person name="Mungpakdee S."/>
            <person name="Aury J.M."/>
            <person name="Da Silva C."/>
            <person name="Brinkmann H."/>
            <person name="Mikhaleva J."/>
            <person name="Olsen L.C."/>
            <person name="Jubin C."/>
            <person name="Canestro C."/>
            <person name="Bouquet J.M."/>
            <person name="Danks G."/>
            <person name="Poulain J."/>
            <person name="Campsteijn C."/>
            <person name="Adamski M."/>
            <person name="Cross I."/>
            <person name="Yadetie F."/>
            <person name="Muffato M."/>
            <person name="Louis A."/>
            <person name="Butcher S."/>
            <person name="Tsagkogeorga G."/>
            <person name="Konrad A."/>
            <person name="Singh S."/>
            <person name="Jensen M.F."/>
            <person name="Cong E.H."/>
            <person name="Eikeseth-Otteraa H."/>
            <person name="Noel B."/>
            <person name="Anthouard V."/>
            <person name="Porcel B.M."/>
            <person name="Kachouri-Lafond R."/>
            <person name="Nishino A."/>
            <person name="Ugolini M."/>
            <person name="Chourrout P."/>
            <person name="Nishida H."/>
            <person name="Aasland R."/>
            <person name="Huzurbazar S."/>
            <person name="Westhof E."/>
            <person name="Delsuc F."/>
            <person name="Lehrach H."/>
            <person name="Reinhardt R."/>
            <person name="Weissenbach J."/>
            <person name="Roy S.W."/>
            <person name="Artiguenave F."/>
            <person name="Postlethwait J.H."/>
            <person name="Manak J.R."/>
            <person name="Thompson E.M."/>
            <person name="Jaillon O."/>
            <person name="Du Pasquier L."/>
            <person name="Boudinot P."/>
            <person name="Liberles D.A."/>
            <person name="Volff J.N."/>
            <person name="Philippe H."/>
            <person name="Lenhard B."/>
            <person name="Roest Crollius H."/>
            <person name="Wincker P."/>
            <person name="Chourrout D."/>
        </authorList>
    </citation>
    <scope>NUCLEOTIDE SEQUENCE [LARGE SCALE GENOMIC DNA]</scope>
</reference>
<dbReference type="SUPFAM" id="SSF57667">
    <property type="entry name" value="beta-beta-alpha zinc fingers"/>
    <property type="match status" value="1"/>
</dbReference>
<evidence type="ECO:0000256" key="3">
    <source>
        <dbReference type="ARBA" id="ARBA00022801"/>
    </source>
</evidence>
<dbReference type="GO" id="GO:0005634">
    <property type="term" value="C:nucleus"/>
    <property type="evidence" value="ECO:0007669"/>
    <property type="project" value="TreeGrafter"/>
</dbReference>
<dbReference type="Gene3D" id="3.30.160.60">
    <property type="entry name" value="Classic Zinc Finger"/>
    <property type="match status" value="1"/>
</dbReference>
<feature type="coiled-coil region" evidence="5">
    <location>
        <begin position="177"/>
        <end position="204"/>
    </location>
</feature>
<dbReference type="PANTHER" id="PTHR12801">
    <property type="entry name" value="RNA EXONUCLEASE REXO1 / RECO3 FAMILY MEMBER-RELATED"/>
    <property type="match status" value="1"/>
</dbReference>
<proteinExistence type="predicted"/>
<evidence type="ECO:0000256" key="1">
    <source>
        <dbReference type="ARBA" id="ARBA00022552"/>
    </source>
</evidence>
<name>E4YBH9_OIKDI</name>
<dbReference type="InterPro" id="IPR036397">
    <property type="entry name" value="RNaseH_sf"/>
</dbReference>
<dbReference type="InterPro" id="IPR012337">
    <property type="entry name" value="RNaseH-like_sf"/>
</dbReference>
<organism evidence="8">
    <name type="scientific">Oikopleura dioica</name>
    <name type="common">Tunicate</name>
    <dbReference type="NCBI Taxonomy" id="34765"/>
    <lineage>
        <taxon>Eukaryota</taxon>
        <taxon>Metazoa</taxon>
        <taxon>Chordata</taxon>
        <taxon>Tunicata</taxon>
        <taxon>Appendicularia</taxon>
        <taxon>Copelata</taxon>
        <taxon>Oikopleuridae</taxon>
        <taxon>Oikopleura</taxon>
    </lineage>
</organism>
<dbReference type="InterPro" id="IPR013520">
    <property type="entry name" value="Ribonucl_H"/>
</dbReference>
<dbReference type="Gene3D" id="3.30.420.10">
    <property type="entry name" value="Ribonuclease H-like superfamily/Ribonuclease H"/>
    <property type="match status" value="1"/>
</dbReference>
<dbReference type="GO" id="GO:0003676">
    <property type="term" value="F:nucleic acid binding"/>
    <property type="evidence" value="ECO:0007669"/>
    <property type="project" value="InterPro"/>
</dbReference>
<dbReference type="InterPro" id="IPR047021">
    <property type="entry name" value="REXO1/3/4-like"/>
</dbReference>
<keyword evidence="5" id="KW-0175">Coiled coil</keyword>
<dbReference type="SMART" id="SM00479">
    <property type="entry name" value="EXOIII"/>
    <property type="match status" value="1"/>
</dbReference>
<sequence length="418" mass="48440">MKGLFSTECLVKELLKVEEYNKDLPEEQFIVTDIKSCHFNEYTQKCGVEWNVEFYSDAGAQKEKKLLYLETCSSEEKSIFEGEISRFVIEFPHDYPNSQPFVTCLDPTKRSFFPLGKRVAFDSFSSSPWSQNEALDVFIAIQDQMRNGPAGENSLQTSSDVDRKRKSSAQSDIDTIIKKRMEEEKETQTKLEEARKAFEKAQEEHIITFAKRSSLEKVEKNRRGHKISNDSTFSTLFPCHVFTLYEFCMPSEEIVEMRTPIHGITIEQLEGKQSDAQLKSKIAKILKNKKLVGHSVDKDLAVLGIDHRLVRDTAYKFSWTICPKSPSLKNLAMAKLGVEIQKGEHDSYEDTLAALMIYAKEYHFWERTIGEQEKFRKQKYRWNNRRESPFYCAKCDILTGSNTQLKQHLSGKKHNDRQ</sequence>
<protein>
    <recommendedName>
        <fullName evidence="7">Exonuclease domain-containing protein</fullName>
    </recommendedName>
</protein>